<dbReference type="Gene3D" id="3.40.50.1580">
    <property type="entry name" value="Nucleoside phosphorylase domain"/>
    <property type="match status" value="2"/>
</dbReference>
<dbReference type="GO" id="GO:0043531">
    <property type="term" value="F:ADP binding"/>
    <property type="evidence" value="ECO:0007669"/>
    <property type="project" value="InterPro"/>
</dbReference>
<evidence type="ECO:0008006" key="5">
    <source>
        <dbReference type="Google" id="ProtNLM"/>
    </source>
</evidence>
<dbReference type="InterPro" id="IPR027417">
    <property type="entry name" value="P-loop_NTPase"/>
</dbReference>
<evidence type="ECO:0000313" key="3">
    <source>
        <dbReference type="EMBL" id="CAG8977762.1"/>
    </source>
</evidence>
<dbReference type="SUPFAM" id="SSF52540">
    <property type="entry name" value="P-loop containing nucleoside triphosphate hydrolases"/>
    <property type="match status" value="1"/>
</dbReference>
<evidence type="ECO:0000313" key="4">
    <source>
        <dbReference type="Proteomes" id="UP000701801"/>
    </source>
</evidence>
<dbReference type="InterPro" id="IPR035994">
    <property type="entry name" value="Nucleoside_phosphorylase_sf"/>
</dbReference>
<dbReference type="EMBL" id="CAJVRM010000234">
    <property type="protein sequence ID" value="CAG8977762.1"/>
    <property type="molecule type" value="Genomic_DNA"/>
</dbReference>
<dbReference type="Proteomes" id="UP000701801">
    <property type="component" value="Unassembled WGS sequence"/>
</dbReference>
<dbReference type="SUPFAM" id="SSF53167">
    <property type="entry name" value="Purine and uridine phosphorylases"/>
    <property type="match status" value="2"/>
</dbReference>
<accession>A0A9N9Q7T3</accession>
<proteinExistence type="predicted"/>
<feature type="domain" description="Nucleoside phosphorylase" evidence="2">
    <location>
        <begin position="315"/>
        <end position="604"/>
    </location>
</feature>
<organism evidence="3 4">
    <name type="scientific">Hymenoscyphus albidus</name>
    <dbReference type="NCBI Taxonomy" id="595503"/>
    <lineage>
        <taxon>Eukaryota</taxon>
        <taxon>Fungi</taxon>
        <taxon>Dikarya</taxon>
        <taxon>Ascomycota</taxon>
        <taxon>Pezizomycotina</taxon>
        <taxon>Leotiomycetes</taxon>
        <taxon>Helotiales</taxon>
        <taxon>Helotiaceae</taxon>
        <taxon>Hymenoscyphus</taxon>
    </lineage>
</organism>
<dbReference type="GO" id="GO:0003824">
    <property type="term" value="F:catalytic activity"/>
    <property type="evidence" value="ECO:0007669"/>
    <property type="project" value="InterPro"/>
</dbReference>
<feature type="domain" description="NB-ARC" evidence="1">
    <location>
        <begin position="659"/>
        <end position="814"/>
    </location>
</feature>
<dbReference type="Pfam" id="PF01048">
    <property type="entry name" value="PNP_UDP_1"/>
    <property type="match status" value="2"/>
</dbReference>
<sequence length="997" mass="110358">MGVELTPVVAMLDEQHQSLPTIRDQNSYTLGCIGEHNIVIAVMPQIGNNKAATVATQLLNDFPSIRFGLLVGIGGGIPGDDEDDIRLGDIVVSKPTATFGGVVQFDRGKMNTNGEFERTGALSKPPPMLLANVQKLASNHRMYGSHIPTHLSEMFKKFPKMAAEYASPDSEQDQLFDVSYTHAKGKTCQLCDRTKMIERDPRQDTTPIIHYGTIGSSNTLVKDSKTRDKLRKDLGIICVEMEAAGLMDDFSCIVIRGICDYADSHKNKKWQPYAAATAAAYAKELLLTIPSRGRKKDQTSTDNAPKRKLAHNNYTIACICPMGVELTPVVAMLDEQHQSLPTIRDQNSYTLGCIGEHNIVIAVMPQIGNNKAATVATQLLNDFPSIRFGLLVGIGGGIPGDDEDDIRLGDIVVSKPTATFGGVVQFDRGKMNTNGEFERTGALSKPPPMLLANVQKLASNHRMYGSHIPTHLSEMFKKFPKMAAEYASPDSEQDQLFDVSYTHAKGKTCQLCDRTKMIERDPRQDTTPIIHYGTIGSSNTLVKDSKTRDKLRKDLGIICVEMEAAGLMDDFSCIVIRGICDYADSHKNKKWQPYAAATAAAYAKELLLTIPSRGVATTATAAYALGDGQWLVPFGRNKNFVGRESQLEELVAISNPENNKENCQRVAVTGLGGIGKTQLVLETAFRIKELFPSCSAFWVPAIDIASFEKAYREIGVKLGVPGIDDDKADIKLLVQRALSEMTSSWLMIIDNVDDMNILYAETSRLVDYLPFSQNGSILLTTRNFEIATKFSETDVITVEEMSSNEAQDLLEKSLGTKVQADERDSLQMLLQLLTNLPLAIKQAAAFMKGKKKSISTYLRVYSSSDTELIQNLTLNFEDQGRYKGYKNIRNPIAATWLITFDVIAKSDLAHRYLCFMFCIAAKDIPRALLPPASDREQEDATALLEQYAFITPRNGATSYDMHRLLHLAGQNWLKSQENSRHSCRQPQIENKRTRLLF</sequence>
<feature type="domain" description="Nucleoside phosphorylase" evidence="2">
    <location>
        <begin position="17"/>
        <end position="283"/>
    </location>
</feature>
<evidence type="ECO:0000259" key="1">
    <source>
        <dbReference type="Pfam" id="PF00931"/>
    </source>
</evidence>
<dbReference type="Pfam" id="PF00931">
    <property type="entry name" value="NB-ARC"/>
    <property type="match status" value="1"/>
</dbReference>
<gene>
    <name evidence="3" type="ORF">HYALB_00011147</name>
</gene>
<dbReference type="InterPro" id="IPR002182">
    <property type="entry name" value="NB-ARC"/>
</dbReference>
<evidence type="ECO:0000259" key="2">
    <source>
        <dbReference type="Pfam" id="PF01048"/>
    </source>
</evidence>
<dbReference type="PANTHER" id="PTHR46082:SF11">
    <property type="entry name" value="AAA+ ATPASE DOMAIN-CONTAINING PROTEIN-RELATED"/>
    <property type="match status" value="1"/>
</dbReference>
<comment type="caution">
    <text evidence="3">The sequence shown here is derived from an EMBL/GenBank/DDBJ whole genome shotgun (WGS) entry which is preliminary data.</text>
</comment>
<dbReference type="GO" id="GO:0009116">
    <property type="term" value="P:nucleoside metabolic process"/>
    <property type="evidence" value="ECO:0007669"/>
    <property type="project" value="InterPro"/>
</dbReference>
<dbReference type="AlphaFoldDB" id="A0A9N9Q7T3"/>
<name>A0A9N9Q7T3_9HELO</name>
<dbReference type="PANTHER" id="PTHR46082">
    <property type="entry name" value="ATP/GTP-BINDING PROTEIN-RELATED"/>
    <property type="match status" value="1"/>
</dbReference>
<reference evidence="3" key="1">
    <citation type="submission" date="2021-07" db="EMBL/GenBank/DDBJ databases">
        <authorList>
            <person name="Durling M."/>
        </authorList>
    </citation>
    <scope>NUCLEOTIDE SEQUENCE</scope>
</reference>
<dbReference type="Gene3D" id="3.40.50.300">
    <property type="entry name" value="P-loop containing nucleotide triphosphate hydrolases"/>
    <property type="match status" value="1"/>
</dbReference>
<keyword evidence="4" id="KW-1185">Reference proteome</keyword>
<protein>
    <recommendedName>
        <fullName evidence="5">Nucleoside phosphorylase domain-containing protein</fullName>
    </recommendedName>
</protein>
<dbReference type="InterPro" id="IPR000845">
    <property type="entry name" value="Nucleoside_phosphorylase_d"/>
</dbReference>
<dbReference type="OrthoDB" id="1577640at2759"/>
<dbReference type="InterPro" id="IPR053137">
    <property type="entry name" value="NLR-like"/>
</dbReference>